<dbReference type="GeneID" id="6079446"/>
<evidence type="ECO:0000313" key="2">
    <source>
        <dbReference type="EMBL" id="EDR05695.1"/>
    </source>
</evidence>
<accession>B0DII8</accession>
<dbReference type="EMBL" id="DS547112">
    <property type="protein sequence ID" value="EDR05695.1"/>
    <property type="molecule type" value="Genomic_DNA"/>
</dbReference>
<feature type="signal peptide" evidence="1">
    <location>
        <begin position="1"/>
        <end position="27"/>
    </location>
</feature>
<dbReference type="InParanoid" id="B0DII8"/>
<keyword evidence="3" id="KW-1185">Reference proteome</keyword>
<feature type="chain" id="PRO_5002748683" evidence="1">
    <location>
        <begin position="28"/>
        <end position="85"/>
    </location>
</feature>
<dbReference type="Proteomes" id="UP000001194">
    <property type="component" value="Unassembled WGS sequence"/>
</dbReference>
<proteinExistence type="predicted"/>
<name>B0DII8_LACBS</name>
<dbReference type="RefSeq" id="XP_001883799.1">
    <property type="nucleotide sequence ID" value="XM_001883764.1"/>
</dbReference>
<gene>
    <name evidence="2" type="ORF">LACBIDRAFT_302882</name>
</gene>
<dbReference type="HOGENOM" id="CLU_2513011_0_0_1"/>
<keyword evidence="1" id="KW-0732">Signal</keyword>
<sequence length="85" mass="9553">MGSRRGWPRLGTHELLLLLVFPRLSQTPEIVEGCNLGNSCVSSDVLFRSNLNSFRSWSPPNDFFDSSTVTHMKVNPNDTTKQSVE</sequence>
<evidence type="ECO:0000256" key="1">
    <source>
        <dbReference type="SAM" id="SignalP"/>
    </source>
</evidence>
<protein>
    <submittedName>
        <fullName evidence="2">Predicted protein</fullName>
    </submittedName>
</protein>
<evidence type="ECO:0000313" key="3">
    <source>
        <dbReference type="Proteomes" id="UP000001194"/>
    </source>
</evidence>
<organism evidence="3">
    <name type="scientific">Laccaria bicolor (strain S238N-H82 / ATCC MYA-4686)</name>
    <name type="common">Bicoloured deceiver</name>
    <name type="synonym">Laccaria laccata var. bicolor</name>
    <dbReference type="NCBI Taxonomy" id="486041"/>
    <lineage>
        <taxon>Eukaryota</taxon>
        <taxon>Fungi</taxon>
        <taxon>Dikarya</taxon>
        <taxon>Basidiomycota</taxon>
        <taxon>Agaricomycotina</taxon>
        <taxon>Agaricomycetes</taxon>
        <taxon>Agaricomycetidae</taxon>
        <taxon>Agaricales</taxon>
        <taxon>Agaricineae</taxon>
        <taxon>Hydnangiaceae</taxon>
        <taxon>Laccaria</taxon>
    </lineage>
</organism>
<dbReference type="KEGG" id="lbc:LACBIDRAFT_302882"/>
<reference evidence="2 3" key="1">
    <citation type="journal article" date="2008" name="Nature">
        <title>The genome of Laccaria bicolor provides insights into mycorrhizal symbiosis.</title>
        <authorList>
            <person name="Martin F."/>
            <person name="Aerts A."/>
            <person name="Ahren D."/>
            <person name="Brun A."/>
            <person name="Danchin E.G.J."/>
            <person name="Duchaussoy F."/>
            <person name="Gibon J."/>
            <person name="Kohler A."/>
            <person name="Lindquist E."/>
            <person name="Pereda V."/>
            <person name="Salamov A."/>
            <person name="Shapiro H.J."/>
            <person name="Wuyts J."/>
            <person name="Blaudez D."/>
            <person name="Buee M."/>
            <person name="Brokstein P."/>
            <person name="Canbaeck B."/>
            <person name="Cohen D."/>
            <person name="Courty P.E."/>
            <person name="Coutinho P.M."/>
            <person name="Delaruelle C."/>
            <person name="Detter J.C."/>
            <person name="Deveau A."/>
            <person name="DiFazio S."/>
            <person name="Duplessis S."/>
            <person name="Fraissinet-Tachet L."/>
            <person name="Lucic E."/>
            <person name="Frey-Klett P."/>
            <person name="Fourrey C."/>
            <person name="Feussner I."/>
            <person name="Gay G."/>
            <person name="Grimwood J."/>
            <person name="Hoegger P.J."/>
            <person name="Jain P."/>
            <person name="Kilaru S."/>
            <person name="Labbe J."/>
            <person name="Lin Y.C."/>
            <person name="Legue V."/>
            <person name="Le Tacon F."/>
            <person name="Marmeisse R."/>
            <person name="Melayah D."/>
            <person name="Montanini B."/>
            <person name="Muratet M."/>
            <person name="Nehls U."/>
            <person name="Niculita-Hirzel H."/>
            <person name="Oudot-Le Secq M.P."/>
            <person name="Peter M."/>
            <person name="Quesneville H."/>
            <person name="Rajashekar B."/>
            <person name="Reich M."/>
            <person name="Rouhier N."/>
            <person name="Schmutz J."/>
            <person name="Yin T."/>
            <person name="Chalot M."/>
            <person name="Henrissat B."/>
            <person name="Kuees U."/>
            <person name="Lucas S."/>
            <person name="Van de Peer Y."/>
            <person name="Podila G.K."/>
            <person name="Polle A."/>
            <person name="Pukkila P.J."/>
            <person name="Richardson P.M."/>
            <person name="Rouze P."/>
            <person name="Sanders I.R."/>
            <person name="Stajich J.E."/>
            <person name="Tunlid A."/>
            <person name="Tuskan G."/>
            <person name="Grigoriev I.V."/>
        </authorList>
    </citation>
    <scope>NUCLEOTIDE SEQUENCE [LARGE SCALE GENOMIC DNA]</scope>
    <source>
        <strain evidence="3">S238N-H82 / ATCC MYA-4686</strain>
    </source>
</reference>
<dbReference type="AlphaFoldDB" id="B0DII8"/>